<evidence type="ECO:0000313" key="2">
    <source>
        <dbReference type="EMBL" id="CAH1399882.1"/>
    </source>
</evidence>
<sequence>MFSDIPPALQHTFMDCCRNRENEPIGWGTNQSGECYANFFNVTQQSLQQSLSNWQVGDLSATQQRYVSDTLVISGCNPLIPNTVCLQNPHNPNMFHSYNVGQNNCLSTAPRKSLITKEQKEKKTTKSEKKEIKTNKSEEKEMEIKKNEEKENKTKSKVKKNEYCEELCKFHIDKAVQEICKAMQINPTINKQISNVEKNQSFRESERHIFPRSRSRKIHSVDHTQENGLPTEKYESKSSTDPNYKLLFEKIDIWAKVNCRMIRDLSKQISDSKCCQCQKHQDGSDKRMLTRDLESDDSKQSNCYQNEYVVCQYEEITNTMHTTAVEVKPKKSRFPFWKKFKLRIK</sequence>
<dbReference type="OrthoDB" id="6622642at2759"/>
<feature type="region of interest" description="Disordered" evidence="1">
    <location>
        <begin position="220"/>
        <end position="239"/>
    </location>
</feature>
<feature type="region of interest" description="Disordered" evidence="1">
    <location>
        <begin position="117"/>
        <end position="153"/>
    </location>
</feature>
<dbReference type="Proteomes" id="UP001152798">
    <property type="component" value="Chromosome 4"/>
</dbReference>
<organism evidence="2 3">
    <name type="scientific">Nezara viridula</name>
    <name type="common">Southern green stink bug</name>
    <name type="synonym">Cimex viridulus</name>
    <dbReference type="NCBI Taxonomy" id="85310"/>
    <lineage>
        <taxon>Eukaryota</taxon>
        <taxon>Metazoa</taxon>
        <taxon>Ecdysozoa</taxon>
        <taxon>Arthropoda</taxon>
        <taxon>Hexapoda</taxon>
        <taxon>Insecta</taxon>
        <taxon>Pterygota</taxon>
        <taxon>Neoptera</taxon>
        <taxon>Paraneoptera</taxon>
        <taxon>Hemiptera</taxon>
        <taxon>Heteroptera</taxon>
        <taxon>Panheteroptera</taxon>
        <taxon>Pentatomomorpha</taxon>
        <taxon>Pentatomoidea</taxon>
        <taxon>Pentatomidae</taxon>
        <taxon>Pentatominae</taxon>
        <taxon>Nezara</taxon>
    </lineage>
</organism>
<proteinExistence type="predicted"/>
<name>A0A9P0MRE3_NEZVI</name>
<gene>
    <name evidence="2" type="ORF">NEZAVI_LOCUS9238</name>
</gene>
<reference evidence="2" key="1">
    <citation type="submission" date="2022-01" db="EMBL/GenBank/DDBJ databases">
        <authorList>
            <person name="King R."/>
        </authorList>
    </citation>
    <scope>NUCLEOTIDE SEQUENCE</scope>
</reference>
<evidence type="ECO:0000256" key="1">
    <source>
        <dbReference type="SAM" id="MobiDB-lite"/>
    </source>
</evidence>
<dbReference type="AlphaFoldDB" id="A0A9P0MRE3"/>
<dbReference type="EMBL" id="OV725080">
    <property type="protein sequence ID" value="CAH1399882.1"/>
    <property type="molecule type" value="Genomic_DNA"/>
</dbReference>
<protein>
    <submittedName>
        <fullName evidence="2">Uncharacterized protein</fullName>
    </submittedName>
</protein>
<keyword evidence="3" id="KW-1185">Reference proteome</keyword>
<accession>A0A9P0MRE3</accession>
<evidence type="ECO:0000313" key="3">
    <source>
        <dbReference type="Proteomes" id="UP001152798"/>
    </source>
</evidence>